<dbReference type="EMBL" id="CAJVRL010000103">
    <property type="protein sequence ID" value="CAG8961092.1"/>
    <property type="molecule type" value="Genomic_DNA"/>
</dbReference>
<reference evidence="1" key="1">
    <citation type="submission" date="2021-07" db="EMBL/GenBank/DDBJ databases">
        <authorList>
            <person name="Durling M."/>
        </authorList>
    </citation>
    <scope>NUCLEOTIDE SEQUENCE</scope>
</reference>
<accession>A0A9N9LCR7</accession>
<name>A0A9N9LCR7_9HELO</name>
<sequence length="165" mass="18307">MDQIVSRYLTRIPLSRSKLIIPNNAPSCFLWLDCSLGTWSELSSTMDWDARMAMQKLSWARCSMESVSRKGYCAGSLKAWNDWSKCSAPALVLSSNPINGRCLVKDYLGGHRWSGTLALRLPVSLLVTLGVRQLQHILPNCAFQALVVETRKSKSGGKEFQGVEG</sequence>
<organism evidence="1 2">
    <name type="scientific">Hymenoscyphus fraxineus</name>
    <dbReference type="NCBI Taxonomy" id="746836"/>
    <lineage>
        <taxon>Eukaryota</taxon>
        <taxon>Fungi</taxon>
        <taxon>Dikarya</taxon>
        <taxon>Ascomycota</taxon>
        <taxon>Pezizomycotina</taxon>
        <taxon>Leotiomycetes</taxon>
        <taxon>Helotiales</taxon>
        <taxon>Helotiaceae</taxon>
        <taxon>Hymenoscyphus</taxon>
    </lineage>
</organism>
<keyword evidence="2" id="KW-1185">Reference proteome</keyword>
<gene>
    <name evidence="1" type="ORF">HYFRA_00002635</name>
</gene>
<protein>
    <submittedName>
        <fullName evidence="1">Uncharacterized protein</fullName>
    </submittedName>
</protein>
<evidence type="ECO:0000313" key="1">
    <source>
        <dbReference type="EMBL" id="CAG8961092.1"/>
    </source>
</evidence>
<dbReference type="AlphaFoldDB" id="A0A9N9LCR7"/>
<dbReference type="OrthoDB" id="10272787at2759"/>
<dbReference type="Proteomes" id="UP000696280">
    <property type="component" value="Unassembled WGS sequence"/>
</dbReference>
<evidence type="ECO:0000313" key="2">
    <source>
        <dbReference type="Proteomes" id="UP000696280"/>
    </source>
</evidence>
<comment type="caution">
    <text evidence="1">The sequence shown here is derived from an EMBL/GenBank/DDBJ whole genome shotgun (WGS) entry which is preliminary data.</text>
</comment>
<proteinExistence type="predicted"/>